<dbReference type="PANTHER" id="PTHR33735">
    <property type="entry name" value="EXPRESSED PROTEIN"/>
    <property type="match status" value="1"/>
</dbReference>
<reference evidence="3" key="1">
    <citation type="journal article" date="2023" name="Mol. Ecol. Resour.">
        <title>Chromosome-level genome assembly of a triploid poplar Populus alba 'Berolinensis'.</title>
        <authorList>
            <person name="Chen S."/>
            <person name="Yu Y."/>
            <person name="Wang X."/>
            <person name="Wang S."/>
            <person name="Zhang T."/>
            <person name="Zhou Y."/>
            <person name="He R."/>
            <person name="Meng N."/>
            <person name="Wang Y."/>
            <person name="Liu W."/>
            <person name="Liu Z."/>
            <person name="Liu J."/>
            <person name="Guo Q."/>
            <person name="Huang H."/>
            <person name="Sederoff R.R."/>
            <person name="Wang G."/>
            <person name="Qu G."/>
            <person name="Chen S."/>
        </authorList>
    </citation>
    <scope>NUCLEOTIDE SEQUENCE</scope>
    <source>
        <strain evidence="3">SC-2020</strain>
    </source>
</reference>
<organism evidence="3 4">
    <name type="scientific">Populus alba x Populus x berolinensis</name>
    <dbReference type="NCBI Taxonomy" id="444605"/>
    <lineage>
        <taxon>Eukaryota</taxon>
        <taxon>Viridiplantae</taxon>
        <taxon>Streptophyta</taxon>
        <taxon>Embryophyta</taxon>
        <taxon>Tracheophyta</taxon>
        <taxon>Spermatophyta</taxon>
        <taxon>Magnoliopsida</taxon>
        <taxon>eudicotyledons</taxon>
        <taxon>Gunneridae</taxon>
        <taxon>Pentapetalae</taxon>
        <taxon>rosids</taxon>
        <taxon>fabids</taxon>
        <taxon>Malpighiales</taxon>
        <taxon>Salicaceae</taxon>
        <taxon>Saliceae</taxon>
        <taxon>Populus</taxon>
    </lineage>
</organism>
<evidence type="ECO:0000313" key="4">
    <source>
        <dbReference type="Proteomes" id="UP001164929"/>
    </source>
</evidence>
<keyword evidence="4" id="KW-1185">Reference proteome</keyword>
<feature type="coiled-coil region" evidence="1">
    <location>
        <begin position="240"/>
        <end position="267"/>
    </location>
</feature>
<proteinExistence type="predicted"/>
<dbReference type="PANTHER" id="PTHR33735:SF14">
    <property type="entry name" value="PHAGE CAPSID SCAFFOLDING PROTEIN (GPO) SERINE PEPTIDASE"/>
    <property type="match status" value="1"/>
</dbReference>
<evidence type="ECO:0000313" key="3">
    <source>
        <dbReference type="EMBL" id="KAJ7006892.1"/>
    </source>
</evidence>
<protein>
    <submittedName>
        <fullName evidence="3">Uncharacterized protein</fullName>
    </submittedName>
</protein>
<keyword evidence="1" id="KW-0175">Coiled coil</keyword>
<keyword evidence="2" id="KW-0812">Transmembrane</keyword>
<dbReference type="EMBL" id="JAQIZT010000002">
    <property type="protein sequence ID" value="KAJ7006892.1"/>
    <property type="molecule type" value="Genomic_DNA"/>
</dbReference>
<evidence type="ECO:0000256" key="1">
    <source>
        <dbReference type="SAM" id="Coils"/>
    </source>
</evidence>
<dbReference type="AlphaFoldDB" id="A0AAD6WC42"/>
<comment type="caution">
    <text evidence="3">The sequence shown here is derived from an EMBL/GenBank/DDBJ whole genome shotgun (WGS) entry which is preliminary data.</text>
</comment>
<keyword evidence="2" id="KW-1133">Transmembrane helix</keyword>
<evidence type="ECO:0000256" key="2">
    <source>
        <dbReference type="SAM" id="Phobius"/>
    </source>
</evidence>
<feature type="transmembrane region" description="Helical" evidence="2">
    <location>
        <begin position="222"/>
        <end position="243"/>
    </location>
</feature>
<accession>A0AAD6WC42</accession>
<sequence length="278" mass="30919">MMAVTRAMFPYSSVSQIFVAPSPVSDSTSEISKLKFKSQFLRNQRLEVFSTSLKLLYARNTKMEMAVYSNLGTGPAHPSAPSPWKGWVLGMLISIILPFCRNKWGPLLSIKDKVEEVVEIADQVADIVEEVAEAVGKVADEVADHLPEGGKLQQVATFVENVAKETAKDANVVDEMIEKVLPNTLFSVLALNYLTPYKTIVNCVTMNRFLISESMRKPKCSLLMILAFTLVVYRFVLVANNMIKNQVEEVEKEVEEAVESFSEQVTEQANGKSEESKG</sequence>
<name>A0AAD6WC42_9ROSI</name>
<gene>
    <name evidence="3" type="ORF">NC653_006066</name>
</gene>
<dbReference type="Proteomes" id="UP001164929">
    <property type="component" value="Chromosome 2"/>
</dbReference>
<keyword evidence="2" id="KW-0472">Membrane</keyword>